<protein>
    <submittedName>
        <fullName evidence="1">Uncharacterized protein</fullName>
    </submittedName>
</protein>
<dbReference type="Proteomes" id="UP000827092">
    <property type="component" value="Unassembled WGS sequence"/>
</dbReference>
<accession>A0AAV6V1B2</accession>
<evidence type="ECO:0000313" key="2">
    <source>
        <dbReference type="Proteomes" id="UP000827092"/>
    </source>
</evidence>
<comment type="caution">
    <text evidence="1">The sequence shown here is derived from an EMBL/GenBank/DDBJ whole genome shotgun (WGS) entry which is preliminary data.</text>
</comment>
<reference evidence="1 2" key="1">
    <citation type="journal article" date="2022" name="Nat. Ecol. Evol.">
        <title>A masculinizing supergene underlies an exaggerated male reproductive morph in a spider.</title>
        <authorList>
            <person name="Hendrickx F."/>
            <person name="De Corte Z."/>
            <person name="Sonet G."/>
            <person name="Van Belleghem S.M."/>
            <person name="Kostlbacher S."/>
            <person name="Vangestel C."/>
        </authorList>
    </citation>
    <scope>NUCLEOTIDE SEQUENCE [LARGE SCALE GENOMIC DNA]</scope>
    <source>
        <strain evidence="1">W744_W776</strain>
    </source>
</reference>
<keyword evidence="2" id="KW-1185">Reference proteome</keyword>
<proteinExistence type="predicted"/>
<sequence>MAALATMVPSLTAIKAVERTQNRGMPALVPYRELSPDEDWLLSNRNFHHEKWLLCMRVSLDCFLKSGTGDSEMQFIKSVEDGQGPRLLFEWAPLGGYHQGVLIAFFLSLFNQMKEGLHHMVI</sequence>
<gene>
    <name evidence="1" type="ORF">JTE90_023658</name>
</gene>
<dbReference type="AlphaFoldDB" id="A0AAV6V1B2"/>
<organism evidence="1 2">
    <name type="scientific">Oedothorax gibbosus</name>
    <dbReference type="NCBI Taxonomy" id="931172"/>
    <lineage>
        <taxon>Eukaryota</taxon>
        <taxon>Metazoa</taxon>
        <taxon>Ecdysozoa</taxon>
        <taxon>Arthropoda</taxon>
        <taxon>Chelicerata</taxon>
        <taxon>Arachnida</taxon>
        <taxon>Araneae</taxon>
        <taxon>Araneomorphae</taxon>
        <taxon>Entelegynae</taxon>
        <taxon>Araneoidea</taxon>
        <taxon>Linyphiidae</taxon>
        <taxon>Erigoninae</taxon>
        <taxon>Oedothorax</taxon>
    </lineage>
</organism>
<name>A0AAV6V1B2_9ARAC</name>
<evidence type="ECO:0000313" key="1">
    <source>
        <dbReference type="EMBL" id="KAG8189590.1"/>
    </source>
</evidence>
<dbReference type="EMBL" id="JAFNEN010000211">
    <property type="protein sequence ID" value="KAG8189590.1"/>
    <property type="molecule type" value="Genomic_DNA"/>
</dbReference>